<dbReference type="CDD" id="cd03860">
    <property type="entry name" value="M14_CP_A-B_like"/>
    <property type="match status" value="1"/>
</dbReference>
<comment type="similarity">
    <text evidence="2 3">Belongs to the peptidase M14 family.</text>
</comment>
<dbReference type="PANTHER" id="PTHR11705">
    <property type="entry name" value="PROTEASE FAMILY M14 CARBOXYPEPTIDASE A,B"/>
    <property type="match status" value="1"/>
</dbReference>
<dbReference type="InterPro" id="IPR000834">
    <property type="entry name" value="Peptidase_M14"/>
</dbReference>
<organism evidence="5 6">
    <name type="scientific">Branchiostoma lanceolatum</name>
    <name type="common">Common lancelet</name>
    <name type="synonym">Amphioxus lanceolatum</name>
    <dbReference type="NCBI Taxonomy" id="7740"/>
    <lineage>
        <taxon>Eukaryota</taxon>
        <taxon>Metazoa</taxon>
        <taxon>Chordata</taxon>
        <taxon>Cephalochordata</taxon>
        <taxon>Leptocardii</taxon>
        <taxon>Amphioxiformes</taxon>
        <taxon>Branchiostomatidae</taxon>
        <taxon>Branchiostoma</taxon>
    </lineage>
</organism>
<dbReference type="GO" id="GO:0004181">
    <property type="term" value="F:metallocarboxypeptidase activity"/>
    <property type="evidence" value="ECO:0007669"/>
    <property type="project" value="InterPro"/>
</dbReference>
<evidence type="ECO:0000259" key="4">
    <source>
        <dbReference type="PROSITE" id="PS52035"/>
    </source>
</evidence>
<dbReference type="SUPFAM" id="SSF54897">
    <property type="entry name" value="Protease propeptides/inhibitors"/>
    <property type="match status" value="1"/>
</dbReference>
<evidence type="ECO:0000313" key="6">
    <source>
        <dbReference type="Proteomes" id="UP000838412"/>
    </source>
</evidence>
<feature type="domain" description="Peptidase M14" evidence="4">
    <location>
        <begin position="70"/>
        <end position="404"/>
    </location>
</feature>
<dbReference type="GO" id="GO:0008270">
    <property type="term" value="F:zinc ion binding"/>
    <property type="evidence" value="ECO:0007669"/>
    <property type="project" value="InterPro"/>
</dbReference>
<dbReference type="EMBL" id="OV696703">
    <property type="protein sequence ID" value="CAH1250275.1"/>
    <property type="molecule type" value="Genomic_DNA"/>
</dbReference>
<gene>
    <name evidence="5" type="primary">CPA2</name>
    <name evidence="5" type="ORF">BLAG_LOCUS11097</name>
</gene>
<dbReference type="SMART" id="SM00631">
    <property type="entry name" value="Zn_pept"/>
    <property type="match status" value="1"/>
</dbReference>
<dbReference type="SUPFAM" id="SSF53187">
    <property type="entry name" value="Zn-dependent exopeptidases"/>
    <property type="match status" value="1"/>
</dbReference>
<dbReference type="PANTHER" id="PTHR11705:SF91">
    <property type="entry name" value="FI01817P-RELATED"/>
    <property type="match status" value="1"/>
</dbReference>
<dbReference type="Proteomes" id="UP000838412">
    <property type="component" value="Chromosome 18"/>
</dbReference>
<dbReference type="OrthoDB" id="3626597at2759"/>
<dbReference type="AlphaFoldDB" id="A0A8J9ZB86"/>
<reference evidence="5" key="1">
    <citation type="submission" date="2022-01" db="EMBL/GenBank/DDBJ databases">
        <authorList>
            <person name="Braso-Vives M."/>
        </authorList>
    </citation>
    <scope>NUCLEOTIDE SEQUENCE</scope>
</reference>
<protein>
    <submittedName>
        <fullName evidence="5">CPA2 protein</fullName>
    </submittedName>
</protein>
<dbReference type="Gene3D" id="3.40.630.10">
    <property type="entry name" value="Zn peptidases"/>
    <property type="match status" value="1"/>
</dbReference>
<dbReference type="GO" id="GO:0006508">
    <property type="term" value="P:proteolysis"/>
    <property type="evidence" value="ECO:0007669"/>
    <property type="project" value="InterPro"/>
</dbReference>
<dbReference type="PRINTS" id="PR00765">
    <property type="entry name" value="CRBOXYPTASEA"/>
</dbReference>
<evidence type="ECO:0000256" key="3">
    <source>
        <dbReference type="PROSITE-ProRule" id="PRU01379"/>
    </source>
</evidence>
<keyword evidence="6" id="KW-1185">Reference proteome</keyword>
<sequence>MKISTLRIVDDEAKVTVGPSIADEFKDLLRHYKLPFEVHVEDYREYIEDHLRENLRLAEDDKVGEFNFARYHPYDEILQYLRDTVERYPTLATVVNVAHTFEGRPVLAIKIGVAKNTPKRAVWMDAGIHAREWVAPATALYFIHQLVTRYGNDQTVTDLLEKLDWYIAPVINADGYIYSWSHPARRLWRKSTAYYNSTCDDGNGDPTSSCTCTGDDIGRNCTCTEPTVRNCTCLGVDLNRNWDVKWGGQIGSSTDPCSDVYKGRSPLSEPETKGVSDFILERRGAIQAYLSLHSFSQLWMSPYGYNATKIPSDYEDHVKLSAIATAAISRVHGKQYRSGRSAAILYEATGDSMDWAYDKAGIVHSYTIELRDDGWEYAFLLPPDQILPTAQEVFPAFIQVGLYVWDGPNYEYVPFPTSGAGSYGRPQDSAVYQWLLATSLMWRILNQAASY</sequence>
<comment type="cofactor">
    <cofactor evidence="1">
        <name>Zn(2+)</name>
        <dbReference type="ChEBI" id="CHEBI:29105"/>
    </cofactor>
</comment>
<proteinExistence type="inferred from homology"/>
<evidence type="ECO:0000256" key="1">
    <source>
        <dbReference type="ARBA" id="ARBA00001947"/>
    </source>
</evidence>
<dbReference type="PROSITE" id="PS52035">
    <property type="entry name" value="PEPTIDASE_M14"/>
    <property type="match status" value="1"/>
</dbReference>
<accession>A0A8J9ZB86</accession>
<evidence type="ECO:0000256" key="2">
    <source>
        <dbReference type="ARBA" id="ARBA00005988"/>
    </source>
</evidence>
<dbReference type="Pfam" id="PF00246">
    <property type="entry name" value="Peptidase_M14"/>
    <property type="match status" value="1"/>
</dbReference>
<name>A0A8J9ZB86_BRALA</name>
<evidence type="ECO:0000313" key="5">
    <source>
        <dbReference type="EMBL" id="CAH1250275.1"/>
    </source>
</evidence>
<dbReference type="GO" id="GO:0005615">
    <property type="term" value="C:extracellular space"/>
    <property type="evidence" value="ECO:0007669"/>
    <property type="project" value="TreeGrafter"/>
</dbReference>
<feature type="active site" description="Proton donor/acceptor" evidence="3">
    <location>
        <position position="369"/>
    </location>
</feature>